<gene>
    <name evidence="1" type="ORF">PACLA_8A026008</name>
</gene>
<comment type="caution">
    <text evidence="1">The sequence shown here is derived from an EMBL/GenBank/DDBJ whole genome shotgun (WGS) entry which is preliminary data.</text>
</comment>
<dbReference type="EMBL" id="CACRXK020015777">
    <property type="protein sequence ID" value="CAB4028859.1"/>
    <property type="molecule type" value="Genomic_DNA"/>
</dbReference>
<protein>
    <submittedName>
        <fullName evidence="1">Uncharacterized protein</fullName>
    </submittedName>
</protein>
<sequence>MMKQNPEAFKQYFVMGQAQQVDANFVFSLMKPRYSVDGSTRKKIEERVMDNFQDFLNSLEDNDEKVSGYSEAVSWNYVEIEESSEPSAEQTNEEFQVAEITVPGMLG</sequence>
<name>A0A6S7L8M7_PARCT</name>
<dbReference type="AlphaFoldDB" id="A0A6S7L8M7"/>
<keyword evidence="2" id="KW-1185">Reference proteome</keyword>
<evidence type="ECO:0000313" key="2">
    <source>
        <dbReference type="Proteomes" id="UP001152795"/>
    </source>
</evidence>
<accession>A0A6S7L8M7</accession>
<dbReference type="OrthoDB" id="5961134at2759"/>
<organism evidence="1 2">
    <name type="scientific">Paramuricea clavata</name>
    <name type="common">Red gorgonian</name>
    <name type="synonym">Violescent sea-whip</name>
    <dbReference type="NCBI Taxonomy" id="317549"/>
    <lineage>
        <taxon>Eukaryota</taxon>
        <taxon>Metazoa</taxon>
        <taxon>Cnidaria</taxon>
        <taxon>Anthozoa</taxon>
        <taxon>Octocorallia</taxon>
        <taxon>Malacalcyonacea</taxon>
        <taxon>Plexauridae</taxon>
        <taxon>Paramuricea</taxon>
    </lineage>
</organism>
<dbReference type="Proteomes" id="UP001152795">
    <property type="component" value="Unassembled WGS sequence"/>
</dbReference>
<evidence type="ECO:0000313" key="1">
    <source>
        <dbReference type="EMBL" id="CAB4028859.1"/>
    </source>
</evidence>
<reference evidence="1" key="1">
    <citation type="submission" date="2020-04" db="EMBL/GenBank/DDBJ databases">
        <authorList>
            <person name="Alioto T."/>
            <person name="Alioto T."/>
            <person name="Gomez Garrido J."/>
        </authorList>
    </citation>
    <scope>NUCLEOTIDE SEQUENCE</scope>
    <source>
        <strain evidence="1">A484AB</strain>
    </source>
</reference>
<proteinExistence type="predicted"/>